<keyword evidence="2" id="KW-0732">Signal</keyword>
<evidence type="ECO:0000313" key="4">
    <source>
        <dbReference type="Proteomes" id="UP001600894"/>
    </source>
</evidence>
<dbReference type="RefSeq" id="WP_176255503.1">
    <property type="nucleotide sequence ID" value="NZ_BAABXL010000001.1"/>
</dbReference>
<feature type="region of interest" description="Disordered" evidence="1">
    <location>
        <begin position="21"/>
        <end position="73"/>
    </location>
</feature>
<evidence type="ECO:0008006" key="5">
    <source>
        <dbReference type="Google" id="ProtNLM"/>
    </source>
</evidence>
<sequence length="143" mass="14501">MKKRNIAAVILTTLVLATGCGAQSSSGTQASSSAQVSSSAQTSSAETIAASAKTDDAGAASKDTENKTDAQTSTITGTIDDIKDFMFTITDEKGDAYPMSFDAAPEGLSDVKAGDKVTVTYTGELSAVDAFTGTILSVKKAAK</sequence>
<dbReference type="Proteomes" id="UP001600894">
    <property type="component" value="Unassembled WGS sequence"/>
</dbReference>
<feature type="signal peptide" evidence="2">
    <location>
        <begin position="1"/>
        <end position="22"/>
    </location>
</feature>
<name>A0ABQ0B1P2_9FIRM</name>
<protein>
    <recommendedName>
        <fullName evidence="5">DUF1344 domain-containing protein</fullName>
    </recommendedName>
</protein>
<evidence type="ECO:0000256" key="2">
    <source>
        <dbReference type="SAM" id="SignalP"/>
    </source>
</evidence>
<organism evidence="3 4">
    <name type="scientific">Enterocloster alcoholdehydrogenati</name>
    <dbReference type="NCBI Taxonomy" id="2547410"/>
    <lineage>
        <taxon>Bacteria</taxon>
        <taxon>Bacillati</taxon>
        <taxon>Bacillota</taxon>
        <taxon>Clostridia</taxon>
        <taxon>Lachnospirales</taxon>
        <taxon>Lachnospiraceae</taxon>
        <taxon>Enterocloster</taxon>
    </lineage>
</organism>
<dbReference type="EMBL" id="BAABXL010000001">
    <property type="protein sequence ID" value="GAA6270197.1"/>
    <property type="molecule type" value="Genomic_DNA"/>
</dbReference>
<accession>A0ABQ0B1P2</accession>
<keyword evidence="4" id="KW-1185">Reference proteome</keyword>
<dbReference type="PROSITE" id="PS51257">
    <property type="entry name" value="PROKAR_LIPOPROTEIN"/>
    <property type="match status" value="1"/>
</dbReference>
<evidence type="ECO:0000256" key="1">
    <source>
        <dbReference type="SAM" id="MobiDB-lite"/>
    </source>
</evidence>
<feature type="chain" id="PRO_5046378011" description="DUF1344 domain-containing protein" evidence="2">
    <location>
        <begin position="23"/>
        <end position="143"/>
    </location>
</feature>
<proteinExistence type="predicted"/>
<evidence type="ECO:0000313" key="3">
    <source>
        <dbReference type="EMBL" id="GAA6270197.1"/>
    </source>
</evidence>
<reference evidence="3 4" key="1">
    <citation type="submission" date="2024-04" db="EMBL/GenBank/DDBJ databases">
        <title>Defined microbial consortia suppress multidrug-resistant proinflammatory Enterobacteriaceae via ecological control.</title>
        <authorList>
            <person name="Furuichi M."/>
            <person name="Kawaguchi T."/>
            <person name="Pust M."/>
            <person name="Yasuma K."/>
            <person name="Plichta D."/>
            <person name="Hasegawa N."/>
            <person name="Ohya T."/>
            <person name="Bhattarai S."/>
            <person name="Sasajima S."/>
            <person name="Aoto Y."/>
            <person name="Tuganbaev T."/>
            <person name="Yaginuma M."/>
            <person name="Ueda M."/>
            <person name="Okahashi N."/>
            <person name="Amafuji K."/>
            <person name="Kiridooshi Y."/>
            <person name="Sugita K."/>
            <person name="Strazar M."/>
            <person name="Skelly A."/>
            <person name="Suda W."/>
            <person name="Hattori M."/>
            <person name="Nakamoto N."/>
            <person name="Caballero S."/>
            <person name="Norman J."/>
            <person name="Olle B."/>
            <person name="Tanoue T."/>
            <person name="Arita M."/>
            <person name="Bucci V."/>
            <person name="Atarashi K."/>
            <person name="Xavier R."/>
            <person name="Honda K."/>
        </authorList>
    </citation>
    <scope>NUCLEOTIDE SEQUENCE [LARGE SCALE GENOMIC DNA]</scope>
    <source>
        <strain evidence="4">f13</strain>
    </source>
</reference>
<feature type="compositionally biased region" description="Low complexity" evidence="1">
    <location>
        <begin position="21"/>
        <end position="61"/>
    </location>
</feature>
<gene>
    <name evidence="3" type="ORF">F130042H8_32570</name>
</gene>
<comment type="caution">
    <text evidence="3">The sequence shown here is derived from an EMBL/GenBank/DDBJ whole genome shotgun (WGS) entry which is preliminary data.</text>
</comment>